<evidence type="ECO:0000313" key="10">
    <source>
        <dbReference type="Proteomes" id="UP001375743"/>
    </source>
</evidence>
<comment type="subunit">
    <text evidence="5 6">The basal body constitutes a major portion of the flagellar organelle and consists of four rings (L,P,S, and M) mounted on a central rod. The rod consists of about 26 subunits of FlgG in the distal portion, and FlgB, FlgC and FlgF are thought to build up the proximal portion of the rod with about 6 subunits each.</text>
</comment>
<feature type="domain" description="Flagellar basal-body/hook protein C-terminal" evidence="8">
    <location>
        <begin position="91"/>
        <end position="135"/>
    </location>
</feature>
<sequence>MSNDLFRALGTSASGLQAQSTRLRVIAENMANADTTGAAPGEAPYRRKTVTFQSVLDEESGAERVAVEQIAEDPSPFREVYEPGNPAADARGYVLKPNVNALVEMVDMREASRSYEANLKTLETSRDMLQHALDLLR</sequence>
<dbReference type="Proteomes" id="UP001375743">
    <property type="component" value="Unassembled WGS sequence"/>
</dbReference>
<dbReference type="PANTHER" id="PTHR30435">
    <property type="entry name" value="FLAGELLAR PROTEIN"/>
    <property type="match status" value="1"/>
</dbReference>
<evidence type="ECO:0000256" key="1">
    <source>
        <dbReference type="ARBA" id="ARBA00004117"/>
    </source>
</evidence>
<dbReference type="InterPro" id="IPR006299">
    <property type="entry name" value="FlgC"/>
</dbReference>
<protein>
    <recommendedName>
        <fullName evidence="3 6">Flagellar basal-body rod protein FlgC</fullName>
    </recommendedName>
</protein>
<dbReference type="EMBL" id="JBBLZC010000020">
    <property type="protein sequence ID" value="MEK0084985.1"/>
    <property type="molecule type" value="Genomic_DNA"/>
</dbReference>
<reference evidence="9 10" key="1">
    <citation type="submission" date="2024-01" db="EMBL/GenBank/DDBJ databases">
        <title>Multi-omics insights into the function and evolution of sodium benzoate biodegradation pathways in Benzoatithermus flavus gen. nov., sp. nov. from hot spring.</title>
        <authorList>
            <person name="Hu C.-J."/>
            <person name="Li W.-J."/>
        </authorList>
    </citation>
    <scope>NUCLEOTIDE SEQUENCE [LARGE SCALE GENOMIC DNA]</scope>
    <source>
        <strain evidence="9 10">SYSU G07066</strain>
    </source>
</reference>
<keyword evidence="9" id="KW-0282">Flagellum</keyword>
<comment type="subcellular location">
    <subcellularLocation>
        <location evidence="1 6">Bacterial flagellum basal body</location>
    </subcellularLocation>
</comment>
<evidence type="ECO:0000259" key="8">
    <source>
        <dbReference type="Pfam" id="PF06429"/>
    </source>
</evidence>
<name>A0ABU8XUV8_9PROT</name>
<keyword evidence="10" id="KW-1185">Reference proteome</keyword>
<comment type="caution">
    <text evidence="9">The sequence shown here is derived from an EMBL/GenBank/DDBJ whole genome shotgun (WGS) entry which is preliminary data.</text>
</comment>
<gene>
    <name evidence="9" type="primary">flgC</name>
    <name evidence="9" type="ORF">U1T56_17665</name>
</gene>
<dbReference type="RefSeq" id="WP_418160833.1">
    <property type="nucleotide sequence ID" value="NZ_JBBLZC010000020.1"/>
</dbReference>
<accession>A0ABU8XUV8</accession>
<evidence type="ECO:0000256" key="2">
    <source>
        <dbReference type="ARBA" id="ARBA00009677"/>
    </source>
</evidence>
<dbReference type="Pfam" id="PF06429">
    <property type="entry name" value="Flg_bbr_C"/>
    <property type="match status" value="1"/>
</dbReference>
<evidence type="ECO:0000313" key="9">
    <source>
        <dbReference type="EMBL" id="MEK0084985.1"/>
    </source>
</evidence>
<dbReference type="InterPro" id="IPR001444">
    <property type="entry name" value="Flag_bb_rod_N"/>
</dbReference>
<evidence type="ECO:0000256" key="4">
    <source>
        <dbReference type="ARBA" id="ARBA00023143"/>
    </source>
</evidence>
<comment type="similarity">
    <text evidence="2">Belongs to the flagella basal body rod proteins family.</text>
</comment>
<organism evidence="9 10">
    <name type="scientific">Benzoatithermus flavus</name>
    <dbReference type="NCBI Taxonomy" id="3108223"/>
    <lineage>
        <taxon>Bacteria</taxon>
        <taxon>Pseudomonadati</taxon>
        <taxon>Pseudomonadota</taxon>
        <taxon>Alphaproteobacteria</taxon>
        <taxon>Geminicoccales</taxon>
        <taxon>Geminicoccaceae</taxon>
        <taxon>Benzoatithermus</taxon>
    </lineage>
</organism>
<dbReference type="InterPro" id="IPR019776">
    <property type="entry name" value="Flagellar_basal_body_rod_CS"/>
</dbReference>
<keyword evidence="9" id="KW-0969">Cilium</keyword>
<evidence type="ECO:0000259" key="7">
    <source>
        <dbReference type="Pfam" id="PF00460"/>
    </source>
</evidence>
<keyword evidence="4 6" id="KW-0975">Bacterial flagellum</keyword>
<dbReference type="PANTHER" id="PTHR30435:SF2">
    <property type="entry name" value="FLAGELLAR BASAL-BODY ROD PROTEIN FLGC"/>
    <property type="match status" value="1"/>
</dbReference>
<keyword evidence="9" id="KW-0966">Cell projection</keyword>
<dbReference type="PROSITE" id="PS00588">
    <property type="entry name" value="FLAGELLA_BB_ROD"/>
    <property type="match status" value="1"/>
</dbReference>
<dbReference type="NCBIfam" id="TIGR01395">
    <property type="entry name" value="FlgC"/>
    <property type="match status" value="1"/>
</dbReference>
<evidence type="ECO:0000256" key="3">
    <source>
        <dbReference type="ARBA" id="ARBA00017941"/>
    </source>
</evidence>
<evidence type="ECO:0000256" key="6">
    <source>
        <dbReference type="RuleBase" id="RU362062"/>
    </source>
</evidence>
<dbReference type="InterPro" id="IPR010930">
    <property type="entry name" value="Flg_bb/hook_C_dom"/>
</dbReference>
<proteinExistence type="inferred from homology"/>
<feature type="domain" description="Flagellar basal body rod protein N-terminal" evidence="7">
    <location>
        <begin position="11"/>
        <end position="38"/>
    </location>
</feature>
<dbReference type="Pfam" id="PF00460">
    <property type="entry name" value="Flg_bb_rod"/>
    <property type="match status" value="1"/>
</dbReference>
<evidence type="ECO:0000256" key="5">
    <source>
        <dbReference type="ARBA" id="ARBA00025933"/>
    </source>
</evidence>